<dbReference type="Gene3D" id="2.60.120.620">
    <property type="entry name" value="q2cbj1_9rhob like domain"/>
    <property type="match status" value="1"/>
</dbReference>
<proteinExistence type="predicted"/>
<accession>A0A6C0HC31</accession>
<protein>
    <recommendedName>
        <fullName evidence="2">Prolyl 4-hydroxylase alpha subunit Fe(2+) 2OG dioxygenase domain-containing protein</fullName>
    </recommendedName>
</protein>
<dbReference type="EMBL" id="MN739925">
    <property type="protein sequence ID" value="QHT78004.1"/>
    <property type="molecule type" value="Genomic_DNA"/>
</dbReference>
<name>A0A6C0HC31_9ZZZZ</name>
<organism evidence="1">
    <name type="scientific">viral metagenome</name>
    <dbReference type="NCBI Taxonomy" id="1070528"/>
    <lineage>
        <taxon>unclassified sequences</taxon>
        <taxon>metagenomes</taxon>
        <taxon>organismal metagenomes</taxon>
    </lineage>
</organism>
<reference evidence="1" key="1">
    <citation type="journal article" date="2020" name="Nature">
        <title>Giant virus diversity and host interactions through global metagenomics.</title>
        <authorList>
            <person name="Schulz F."/>
            <person name="Roux S."/>
            <person name="Paez-Espino D."/>
            <person name="Jungbluth S."/>
            <person name="Walsh D.A."/>
            <person name="Denef V.J."/>
            <person name="McMahon K.D."/>
            <person name="Konstantinidis K.T."/>
            <person name="Eloe-Fadrosh E.A."/>
            <person name="Kyrpides N.C."/>
            <person name="Woyke T."/>
        </authorList>
    </citation>
    <scope>NUCLEOTIDE SEQUENCE</scope>
    <source>
        <strain evidence="1">GVMAG-M-3300023179-90</strain>
    </source>
</reference>
<evidence type="ECO:0000313" key="1">
    <source>
        <dbReference type="EMBL" id="QHT78004.1"/>
    </source>
</evidence>
<evidence type="ECO:0008006" key="2">
    <source>
        <dbReference type="Google" id="ProtNLM"/>
    </source>
</evidence>
<sequence length="177" mass="20750">MTTIKEYPNILPNILCHDIIKYFNHENVNTFLIPKNNSKWNKTEIMLYKMLLTHINNFKKELLQELNNSEVCDIFSALNTKIFLDNFKMIKLSAMDTETFLNNYEKTNNRYNLLTFIFYLNDVSNGGEIIYKNDTIIKPEKGKLVIFADNLPNMYKCKLPLSDSQYIITGQITEVIS</sequence>
<dbReference type="AlphaFoldDB" id="A0A6C0HC31"/>